<organism evidence="5 6">
    <name type="scientific">Streptomyces albireticuli</name>
    <dbReference type="NCBI Taxonomy" id="1940"/>
    <lineage>
        <taxon>Bacteria</taxon>
        <taxon>Bacillati</taxon>
        <taxon>Actinomycetota</taxon>
        <taxon>Actinomycetes</taxon>
        <taxon>Kitasatosporales</taxon>
        <taxon>Streptomycetaceae</taxon>
        <taxon>Streptomyces</taxon>
    </lineage>
</organism>
<dbReference type="Proteomes" id="UP000218944">
    <property type="component" value="Unassembled WGS sequence"/>
</dbReference>
<evidence type="ECO:0000256" key="3">
    <source>
        <dbReference type="ARBA" id="ARBA00023163"/>
    </source>
</evidence>
<dbReference type="AlphaFoldDB" id="A0A2A2D314"/>
<evidence type="ECO:0000256" key="1">
    <source>
        <dbReference type="ARBA" id="ARBA00023015"/>
    </source>
</evidence>
<dbReference type="SMART" id="SM00866">
    <property type="entry name" value="UTRA"/>
    <property type="match status" value="1"/>
</dbReference>
<keyword evidence="3" id="KW-0804">Transcription</keyword>
<evidence type="ECO:0000256" key="2">
    <source>
        <dbReference type="ARBA" id="ARBA00023125"/>
    </source>
</evidence>
<dbReference type="InterPro" id="IPR036390">
    <property type="entry name" value="WH_DNA-bd_sf"/>
</dbReference>
<sequence>MRFKKSSYSSGSVDTCVEIALPKGISAGPVSIRDSKRPTGPTLRIHPAAYAAFTQALREGVLTAPREPHEQIAAAVRDEIMSGDLAPGDNLPSTTQLREKFDASNATIQKALQLLKEERLVIGRPGSAVTVRPRRQRTMRPAAYMAPSATGAPYRWLTEAAKLGGEARSKLLEVAEVTPAADVAAALNIAKGGTALLRRQILLIDDEPVELVKCYYPLEIALGTALTERRRIKGGTPTLLAELGFPPRLSVDKVSARVPTQEEFNALRLPSSLPVLRTLRTLYSDDERPVEVAVMAKAGHLYELQYEFTAR</sequence>
<dbReference type="GO" id="GO:0003677">
    <property type="term" value="F:DNA binding"/>
    <property type="evidence" value="ECO:0007669"/>
    <property type="project" value="UniProtKB-KW"/>
</dbReference>
<dbReference type="PROSITE" id="PS50949">
    <property type="entry name" value="HTH_GNTR"/>
    <property type="match status" value="1"/>
</dbReference>
<dbReference type="Pfam" id="PF00392">
    <property type="entry name" value="GntR"/>
    <property type="match status" value="1"/>
</dbReference>
<proteinExistence type="predicted"/>
<dbReference type="InterPro" id="IPR036388">
    <property type="entry name" value="WH-like_DNA-bd_sf"/>
</dbReference>
<dbReference type="SMART" id="SM00345">
    <property type="entry name" value="HTH_GNTR"/>
    <property type="match status" value="1"/>
</dbReference>
<dbReference type="InterPro" id="IPR000524">
    <property type="entry name" value="Tscrpt_reg_HTH_GntR"/>
</dbReference>
<dbReference type="SUPFAM" id="SSF46785">
    <property type="entry name" value="Winged helix' DNA-binding domain"/>
    <property type="match status" value="1"/>
</dbReference>
<dbReference type="InterPro" id="IPR007278">
    <property type="entry name" value="DUF397"/>
</dbReference>
<accession>A0A2A2D314</accession>
<keyword evidence="2" id="KW-0238">DNA-binding</keyword>
<keyword evidence="6" id="KW-1185">Reference proteome</keyword>
<evidence type="ECO:0000313" key="5">
    <source>
        <dbReference type="EMBL" id="PAU45901.1"/>
    </source>
</evidence>
<dbReference type="SUPFAM" id="SSF64288">
    <property type="entry name" value="Chorismate lyase-like"/>
    <property type="match status" value="1"/>
</dbReference>
<dbReference type="Pfam" id="PF04149">
    <property type="entry name" value="DUF397"/>
    <property type="match status" value="1"/>
</dbReference>
<dbReference type="InterPro" id="IPR050679">
    <property type="entry name" value="Bact_HTH_transcr_reg"/>
</dbReference>
<dbReference type="PANTHER" id="PTHR44846">
    <property type="entry name" value="MANNOSYL-D-GLYCERATE TRANSPORT/METABOLISM SYSTEM REPRESSOR MNGR-RELATED"/>
    <property type="match status" value="1"/>
</dbReference>
<reference evidence="5 6" key="1">
    <citation type="submission" date="2017-08" db="EMBL/GenBank/DDBJ databases">
        <title>Genome sequence of Streptomyces albireticuli NRRL B-1670.</title>
        <authorList>
            <person name="Graham D.E."/>
            <person name="Mahan K.M."/>
            <person name="Klingeman D.M."/>
            <person name="Hettich R.L."/>
            <person name="Parry R.J."/>
            <person name="Spain J.C."/>
        </authorList>
    </citation>
    <scope>NUCLEOTIDE SEQUENCE [LARGE SCALE GENOMIC DNA]</scope>
    <source>
        <strain evidence="5 6">NRRL B-1670</strain>
    </source>
</reference>
<dbReference type="InterPro" id="IPR028978">
    <property type="entry name" value="Chorismate_lyase_/UTRA_dom_sf"/>
</dbReference>
<dbReference type="InterPro" id="IPR011663">
    <property type="entry name" value="UTRA"/>
</dbReference>
<dbReference type="EMBL" id="NSJV01000521">
    <property type="protein sequence ID" value="PAU45901.1"/>
    <property type="molecule type" value="Genomic_DNA"/>
</dbReference>
<dbReference type="Pfam" id="PF07702">
    <property type="entry name" value="UTRA"/>
    <property type="match status" value="1"/>
</dbReference>
<keyword evidence="1" id="KW-0805">Transcription regulation</keyword>
<feature type="domain" description="HTH gntR-type" evidence="4">
    <location>
        <begin position="66"/>
        <end position="134"/>
    </location>
</feature>
<protein>
    <submittedName>
        <fullName evidence="5">GntR family transcriptional regulator</fullName>
    </submittedName>
</protein>
<evidence type="ECO:0000313" key="6">
    <source>
        <dbReference type="Proteomes" id="UP000218944"/>
    </source>
</evidence>
<dbReference type="PANTHER" id="PTHR44846:SF17">
    <property type="entry name" value="GNTR-FAMILY TRANSCRIPTIONAL REGULATOR"/>
    <property type="match status" value="1"/>
</dbReference>
<dbReference type="GO" id="GO:0045892">
    <property type="term" value="P:negative regulation of DNA-templated transcription"/>
    <property type="evidence" value="ECO:0007669"/>
    <property type="project" value="TreeGrafter"/>
</dbReference>
<dbReference type="CDD" id="cd07377">
    <property type="entry name" value="WHTH_GntR"/>
    <property type="match status" value="1"/>
</dbReference>
<dbReference type="Gene3D" id="1.10.10.10">
    <property type="entry name" value="Winged helix-like DNA-binding domain superfamily/Winged helix DNA-binding domain"/>
    <property type="match status" value="1"/>
</dbReference>
<dbReference type="RefSeq" id="WP_095583574.1">
    <property type="nucleotide sequence ID" value="NZ_JAJQQQ010000005.1"/>
</dbReference>
<comment type="caution">
    <text evidence="5">The sequence shown here is derived from an EMBL/GenBank/DDBJ whole genome shotgun (WGS) entry which is preliminary data.</text>
</comment>
<dbReference type="GO" id="GO:0003700">
    <property type="term" value="F:DNA-binding transcription factor activity"/>
    <property type="evidence" value="ECO:0007669"/>
    <property type="project" value="InterPro"/>
</dbReference>
<gene>
    <name evidence="5" type="ORF">CK936_27030</name>
</gene>
<dbReference type="Gene3D" id="3.40.1410.10">
    <property type="entry name" value="Chorismate lyase-like"/>
    <property type="match status" value="1"/>
</dbReference>
<name>A0A2A2D314_9ACTN</name>
<evidence type="ECO:0000259" key="4">
    <source>
        <dbReference type="PROSITE" id="PS50949"/>
    </source>
</evidence>